<keyword evidence="2" id="KW-0547">Nucleotide-binding</keyword>
<gene>
    <name evidence="2" type="ORF">ACFQ1O_09735</name>
</gene>
<evidence type="ECO:0000313" key="3">
    <source>
        <dbReference type="Proteomes" id="UP001596997"/>
    </source>
</evidence>
<dbReference type="SUPFAM" id="SSF52540">
    <property type="entry name" value="P-loop containing nucleoside triphosphate hydrolases"/>
    <property type="match status" value="1"/>
</dbReference>
<dbReference type="SMART" id="SM00487">
    <property type="entry name" value="DEXDc"/>
    <property type="match status" value="1"/>
</dbReference>
<name>A0ABW3I3E3_9FLAO</name>
<protein>
    <submittedName>
        <fullName evidence="2">DEAD/DEAH box helicase family protein</fullName>
    </submittedName>
</protein>
<feature type="domain" description="Helicase ATP-binding" evidence="1">
    <location>
        <begin position="37"/>
        <end position="247"/>
    </location>
</feature>
<proteinExistence type="predicted"/>
<dbReference type="RefSeq" id="WP_377715835.1">
    <property type="nucleotide sequence ID" value="NZ_JBHTJM010000009.1"/>
</dbReference>
<evidence type="ECO:0000259" key="1">
    <source>
        <dbReference type="SMART" id="SM00487"/>
    </source>
</evidence>
<accession>A0ABW3I3E3</accession>
<dbReference type="InterPro" id="IPR006935">
    <property type="entry name" value="Helicase/UvrB_N"/>
</dbReference>
<reference evidence="3" key="1">
    <citation type="journal article" date="2019" name="Int. J. Syst. Evol. Microbiol.">
        <title>The Global Catalogue of Microorganisms (GCM) 10K type strain sequencing project: providing services to taxonomists for standard genome sequencing and annotation.</title>
        <authorList>
            <consortium name="The Broad Institute Genomics Platform"/>
            <consortium name="The Broad Institute Genome Sequencing Center for Infectious Disease"/>
            <person name="Wu L."/>
            <person name="Ma J."/>
        </authorList>
    </citation>
    <scope>NUCLEOTIDE SEQUENCE [LARGE SCALE GENOMIC DNA]</scope>
    <source>
        <strain evidence="3">CCUG 62114</strain>
    </source>
</reference>
<dbReference type="InterPro" id="IPR014001">
    <property type="entry name" value="Helicase_ATP-bd"/>
</dbReference>
<organism evidence="2 3">
    <name type="scientific">Pseudofulvibacter geojedonensis</name>
    <dbReference type="NCBI Taxonomy" id="1123758"/>
    <lineage>
        <taxon>Bacteria</taxon>
        <taxon>Pseudomonadati</taxon>
        <taxon>Bacteroidota</taxon>
        <taxon>Flavobacteriia</taxon>
        <taxon>Flavobacteriales</taxon>
        <taxon>Flavobacteriaceae</taxon>
        <taxon>Pseudofulvibacter</taxon>
    </lineage>
</organism>
<keyword evidence="2" id="KW-0067">ATP-binding</keyword>
<dbReference type="Gene3D" id="3.40.50.300">
    <property type="entry name" value="P-loop containing nucleotide triphosphate hydrolases"/>
    <property type="match status" value="1"/>
</dbReference>
<sequence length="847" mass="98836">MELPNIHFQDYPIEFKEINPEDYPQLEVENYRSKHIVSPDENGYIHTVIQPLLQLDYKNTVVINAAVGQGKSYAIIQTIKRYYEAEDDYLIVVASPFVSLVTQYCNDIRDAGVPEEQIYNYGDLGRRPEISYLNKAVQVVTVNTLLGNPGEDAFKNSNAKRQYINDLINHCKQQDKKVVFVYDEIHDSYHNFKEEYIFNLWKWRDVILKNFILSASYNEASKVVIEYLAELTDKRIKIIESKRIVNEEKQSDLYLHFNSAQQYKYNNDHIVRVVSNLINKGKEIDILCYSKTLASDLIKSKDGEIRRLLLEKYGEINNCTSELVSNQRTENSEPQNRYDNSKCNIGTNFKTGVSIKKENHAFIIIMPPRGTRLWFKNKSGIFSGGINSVIQALARQRVKGEIHIILPNPDKFDFTSLNASTMSDIQKESFEKNYKKYQSYKTVDKLVEYLPLSSQDILIRNFYEKELKRNVLEEIEYLSEQDRGEFVSLKYPTYKIFKLEKGEEYLANVYPYLGEDISAYTTYAAFTNQFINCKLKGITNKPIVYIIEGKEQESLHKFFELYLGVQYNDAVLEWSNHRRAYLDFKNQLFNNYTIGYYNEEDGSFKQIKRNASKVIERNILRFVHSKIVKEITDPSQMVNEYLNNIGEYTRGGYFLECIAHAKDINIDEVDFSDIDKKRIKAYQLLGYFREKIISSISHYNFRRKEYFYVPLTPLEGFLSTTEYSMLLEIISLLRESDELIANDVFEFSDRIARGKSVSSKITSFYKILIEDFLILDSSVSSIEIGGLEKRKRVKKVNGINLIPNKANSLDLVSPEKHYYPIEKIESWAIQNYGSLEEYNNIINSELN</sequence>
<dbReference type="InterPro" id="IPR027417">
    <property type="entry name" value="P-loop_NTPase"/>
</dbReference>
<dbReference type="GO" id="GO:0004386">
    <property type="term" value="F:helicase activity"/>
    <property type="evidence" value="ECO:0007669"/>
    <property type="project" value="UniProtKB-KW"/>
</dbReference>
<dbReference type="Pfam" id="PF04851">
    <property type="entry name" value="ResIII"/>
    <property type="match status" value="1"/>
</dbReference>
<dbReference type="EMBL" id="JBHTJM010000009">
    <property type="protein sequence ID" value="MFD0964286.1"/>
    <property type="molecule type" value="Genomic_DNA"/>
</dbReference>
<keyword evidence="2" id="KW-0378">Hydrolase</keyword>
<keyword evidence="3" id="KW-1185">Reference proteome</keyword>
<keyword evidence="2" id="KW-0347">Helicase</keyword>
<comment type="caution">
    <text evidence="2">The sequence shown here is derived from an EMBL/GenBank/DDBJ whole genome shotgun (WGS) entry which is preliminary data.</text>
</comment>
<dbReference type="Proteomes" id="UP001596997">
    <property type="component" value="Unassembled WGS sequence"/>
</dbReference>
<evidence type="ECO:0000313" key="2">
    <source>
        <dbReference type="EMBL" id="MFD0964286.1"/>
    </source>
</evidence>